<name>A0AAV0G4R3_9ASTE</name>
<dbReference type="InterPro" id="IPR018289">
    <property type="entry name" value="MULE_transposase_dom"/>
</dbReference>
<proteinExistence type="predicted"/>
<dbReference type="EMBL" id="CAMAPF010001044">
    <property type="protein sequence ID" value="CAH9142766.1"/>
    <property type="molecule type" value="Genomic_DNA"/>
</dbReference>
<evidence type="ECO:0000259" key="1">
    <source>
        <dbReference type="Pfam" id="PF10551"/>
    </source>
</evidence>
<gene>
    <name evidence="2" type="ORF">CEPIT_LOCUS40154</name>
</gene>
<protein>
    <recommendedName>
        <fullName evidence="1">MULE transposase domain-containing protein</fullName>
    </recommendedName>
</protein>
<dbReference type="AlphaFoldDB" id="A0AAV0G4R3"/>
<feature type="domain" description="MULE transposase" evidence="1">
    <location>
        <begin position="164"/>
        <end position="234"/>
    </location>
</feature>
<dbReference type="PANTHER" id="PTHR31973">
    <property type="entry name" value="POLYPROTEIN, PUTATIVE-RELATED"/>
    <property type="match status" value="1"/>
</dbReference>
<organism evidence="2 3">
    <name type="scientific">Cuscuta epithymum</name>
    <dbReference type="NCBI Taxonomy" id="186058"/>
    <lineage>
        <taxon>Eukaryota</taxon>
        <taxon>Viridiplantae</taxon>
        <taxon>Streptophyta</taxon>
        <taxon>Embryophyta</taxon>
        <taxon>Tracheophyta</taxon>
        <taxon>Spermatophyta</taxon>
        <taxon>Magnoliopsida</taxon>
        <taxon>eudicotyledons</taxon>
        <taxon>Gunneridae</taxon>
        <taxon>Pentapetalae</taxon>
        <taxon>asterids</taxon>
        <taxon>lamiids</taxon>
        <taxon>Solanales</taxon>
        <taxon>Convolvulaceae</taxon>
        <taxon>Cuscuteae</taxon>
        <taxon>Cuscuta</taxon>
        <taxon>Cuscuta subgen. Cuscuta</taxon>
    </lineage>
</organism>
<sequence length="235" mass="27241">MVPNLGMLPISKSKLSDLIKHDCPFNNRNSLVSSTYLSEKYLDELRDNPEWDVTTMQKSIQRKLRAEVSLAMCYRARVKAKAKIAGDIKDQYRRLRDYAETILKYNPEIILNIKIETELKEVEEHVGGEEGVPRVPRELPMLQYMYMRFSAQKQGYFSGIRPLICLDGCHLKHSMGGQLLCAVARDGNENMFPLAIAYVDSEDKASWTWFLEVMFEDFGRPEETNWVFMSDKQKV</sequence>
<reference evidence="2" key="1">
    <citation type="submission" date="2022-07" db="EMBL/GenBank/DDBJ databases">
        <authorList>
            <person name="Macas J."/>
            <person name="Novak P."/>
            <person name="Neumann P."/>
        </authorList>
    </citation>
    <scope>NUCLEOTIDE SEQUENCE</scope>
</reference>
<keyword evidence="3" id="KW-1185">Reference proteome</keyword>
<evidence type="ECO:0000313" key="2">
    <source>
        <dbReference type="EMBL" id="CAH9142766.1"/>
    </source>
</evidence>
<dbReference type="Proteomes" id="UP001152523">
    <property type="component" value="Unassembled WGS sequence"/>
</dbReference>
<evidence type="ECO:0000313" key="3">
    <source>
        <dbReference type="Proteomes" id="UP001152523"/>
    </source>
</evidence>
<dbReference type="Pfam" id="PF10551">
    <property type="entry name" value="MULE"/>
    <property type="match status" value="1"/>
</dbReference>
<dbReference type="PANTHER" id="PTHR31973:SF187">
    <property type="entry name" value="MUTATOR TRANSPOSASE MUDRA PROTEIN"/>
    <property type="match status" value="1"/>
</dbReference>
<comment type="caution">
    <text evidence="2">The sequence shown here is derived from an EMBL/GenBank/DDBJ whole genome shotgun (WGS) entry which is preliminary data.</text>
</comment>
<accession>A0AAV0G4R3</accession>